<evidence type="ECO:0000313" key="7">
    <source>
        <dbReference type="EMBL" id="PTU25499.1"/>
    </source>
</evidence>
<dbReference type="PROSITE" id="PS51037">
    <property type="entry name" value="YEATS"/>
    <property type="match status" value="1"/>
</dbReference>
<dbReference type="InterPro" id="IPR038704">
    <property type="entry name" value="YEAST_sf"/>
</dbReference>
<dbReference type="InterPro" id="IPR027353">
    <property type="entry name" value="NET_dom"/>
</dbReference>
<dbReference type="Proteomes" id="UP000244073">
    <property type="component" value="Unassembled WGS sequence"/>
</dbReference>
<feature type="region of interest" description="Disordered" evidence="4">
    <location>
        <begin position="1"/>
        <end position="103"/>
    </location>
</feature>
<evidence type="ECO:0000259" key="6">
    <source>
        <dbReference type="PROSITE" id="PS51037"/>
    </source>
</evidence>
<dbReference type="SUPFAM" id="SSF50729">
    <property type="entry name" value="PH domain-like"/>
    <property type="match status" value="1"/>
</dbReference>
<dbReference type="OrthoDB" id="1741717at2759"/>
<dbReference type="Pfam" id="PF03366">
    <property type="entry name" value="YEATS"/>
    <property type="match status" value="1"/>
</dbReference>
<dbReference type="GO" id="GO:0006913">
    <property type="term" value="P:nucleocytoplasmic transport"/>
    <property type="evidence" value="ECO:0007669"/>
    <property type="project" value="InterPro"/>
</dbReference>
<dbReference type="Pfam" id="PF00638">
    <property type="entry name" value="Ran_BP1"/>
    <property type="match status" value="1"/>
</dbReference>
<dbReference type="PANTHER" id="PTHR23138:SF87">
    <property type="entry name" value="E3 SUMO-PROTEIN LIGASE RANBP2"/>
    <property type="match status" value="1"/>
</dbReference>
<dbReference type="AlphaFoldDB" id="A0A2T5MAC1"/>
<evidence type="ECO:0000313" key="8">
    <source>
        <dbReference type="Proteomes" id="UP000244073"/>
    </source>
</evidence>
<feature type="domain" description="RanBD1" evidence="5">
    <location>
        <begin position="100"/>
        <end position="237"/>
    </location>
</feature>
<dbReference type="InterPro" id="IPR055129">
    <property type="entry name" value="YEATS_dom"/>
</dbReference>
<evidence type="ECO:0000256" key="1">
    <source>
        <dbReference type="ARBA" id="ARBA00023242"/>
    </source>
</evidence>
<comment type="caution">
    <text evidence="7">The sequence shown here is derived from an EMBL/GenBank/DDBJ whole genome shotgun (WGS) entry which is preliminary data.</text>
</comment>
<accession>A0A2T5MAC1</accession>
<dbReference type="GO" id="GO:0005096">
    <property type="term" value="F:GTPase activator activity"/>
    <property type="evidence" value="ECO:0007669"/>
    <property type="project" value="TreeGrafter"/>
</dbReference>
<dbReference type="Gene3D" id="2.30.29.30">
    <property type="entry name" value="Pleckstrin-homology domain (PH domain)/Phosphotyrosine-binding domain (PTB)"/>
    <property type="match status" value="1"/>
</dbReference>
<dbReference type="InterPro" id="IPR045256">
    <property type="entry name" value="RanBP1_RanBD"/>
</dbReference>
<feature type="coiled-coil region" evidence="3">
    <location>
        <begin position="221"/>
        <end position="248"/>
    </location>
</feature>
<comment type="subcellular location">
    <subcellularLocation>
        <location evidence="2">Nucleus</location>
    </subcellularLocation>
</comment>
<dbReference type="SMART" id="SM00160">
    <property type="entry name" value="RanBD"/>
    <property type="match status" value="1"/>
</dbReference>
<dbReference type="GO" id="GO:0005643">
    <property type="term" value="C:nuclear pore"/>
    <property type="evidence" value="ECO:0007669"/>
    <property type="project" value="TreeGrafter"/>
</dbReference>
<keyword evidence="1 2" id="KW-0539">Nucleus</keyword>
<protein>
    <submittedName>
        <fullName evidence="7">Uncharacterized protein</fullName>
    </submittedName>
</protein>
<dbReference type="EMBL" id="MSFN02000001">
    <property type="protein sequence ID" value="PTU25499.1"/>
    <property type="molecule type" value="Genomic_DNA"/>
</dbReference>
<dbReference type="VEuPathDB" id="FungiDB:P175DRAFT_0506959"/>
<dbReference type="CDD" id="cd13179">
    <property type="entry name" value="RanBD_RanBP1"/>
    <property type="match status" value="1"/>
</dbReference>
<dbReference type="GO" id="GO:0005737">
    <property type="term" value="C:cytoplasm"/>
    <property type="evidence" value="ECO:0007669"/>
    <property type="project" value="TreeGrafter"/>
</dbReference>
<dbReference type="InterPro" id="IPR000156">
    <property type="entry name" value="Ran_bind_dom"/>
</dbReference>
<evidence type="ECO:0000256" key="4">
    <source>
        <dbReference type="SAM" id="MobiDB-lite"/>
    </source>
</evidence>
<proteinExistence type="predicted"/>
<feature type="region of interest" description="Disordered" evidence="4">
    <location>
        <begin position="366"/>
        <end position="400"/>
    </location>
</feature>
<dbReference type="PANTHER" id="PTHR23138">
    <property type="entry name" value="RAN BINDING PROTEIN"/>
    <property type="match status" value="1"/>
</dbReference>
<dbReference type="FunFam" id="2.30.29.30:FF:000254">
    <property type="entry name" value="Ran-specific GTPase-activating protein 1"/>
    <property type="match status" value="1"/>
</dbReference>
<evidence type="ECO:0000256" key="3">
    <source>
        <dbReference type="SAM" id="Coils"/>
    </source>
</evidence>
<dbReference type="Gene3D" id="2.60.40.1970">
    <property type="entry name" value="YEATS domain"/>
    <property type="match status" value="1"/>
</dbReference>
<reference evidence="7 8" key="1">
    <citation type="journal article" date="2018" name="Proc. Natl. Acad. Sci. U.S.A.">
        <title>Linking secondary metabolites to gene clusters through genome sequencing of six diverse Aspergillus species.</title>
        <authorList>
            <person name="Kaerboelling I."/>
            <person name="Vesth T.C."/>
            <person name="Frisvad J.C."/>
            <person name="Nybo J.L."/>
            <person name="Theobald S."/>
            <person name="Kuo A."/>
            <person name="Bowyer P."/>
            <person name="Matsuda Y."/>
            <person name="Mondo S."/>
            <person name="Lyhne E.K."/>
            <person name="Kogle M.E."/>
            <person name="Clum A."/>
            <person name="Lipzen A."/>
            <person name="Salamov A."/>
            <person name="Ngan C.Y."/>
            <person name="Daum C."/>
            <person name="Chiniquy J."/>
            <person name="Barry K."/>
            <person name="LaButti K."/>
            <person name="Haridas S."/>
            <person name="Simmons B.A."/>
            <person name="Magnuson J.K."/>
            <person name="Mortensen U.H."/>
            <person name="Larsen T.O."/>
            <person name="Grigoriev I.V."/>
            <person name="Baker S.E."/>
            <person name="Andersen M.R."/>
        </authorList>
    </citation>
    <scope>NUCLEOTIDE SEQUENCE [LARGE SCALE GENOMIC DNA]</scope>
    <source>
        <strain evidence="7 8">IBT 24754</strain>
    </source>
</reference>
<name>A0A2T5MAC1_9EURO</name>
<dbReference type="CDD" id="cd16905">
    <property type="entry name" value="YEATS_Taf14_like"/>
    <property type="match status" value="1"/>
</dbReference>
<organism evidence="7 8">
    <name type="scientific">Aspergillus ochraceoroseus IBT 24754</name>
    <dbReference type="NCBI Taxonomy" id="1392256"/>
    <lineage>
        <taxon>Eukaryota</taxon>
        <taxon>Fungi</taxon>
        <taxon>Dikarya</taxon>
        <taxon>Ascomycota</taxon>
        <taxon>Pezizomycotina</taxon>
        <taxon>Eurotiomycetes</taxon>
        <taxon>Eurotiomycetidae</taxon>
        <taxon>Eurotiales</taxon>
        <taxon>Aspergillaceae</taxon>
        <taxon>Aspergillus</taxon>
        <taxon>Aspergillus subgen. Nidulantes</taxon>
    </lineage>
</organism>
<feature type="domain" description="YEATS" evidence="6">
    <location>
        <begin position="235"/>
        <end position="367"/>
    </location>
</feature>
<keyword evidence="3" id="KW-0175">Coiled coil</keyword>
<dbReference type="InterPro" id="IPR045255">
    <property type="entry name" value="RanBP1-like"/>
</dbReference>
<dbReference type="PROSITE" id="PS50196">
    <property type="entry name" value="RANBD1"/>
    <property type="match status" value="1"/>
</dbReference>
<gene>
    <name evidence="7" type="ORF">P175DRAFT_0506959</name>
</gene>
<sequence length="467" mass="52435">MSDVAETKPDPTTNAPEGATETTTATETSKTEEVKAVAESAAETVKDAATKTTDNVFSMFGGGPKKEKKEEAAEADEPSGSAKAQKAEDEDEAPESPEIHFEPVIHLTEKVETKTNEELEEQVFKMRAKLFRFDRDSKEWKERGTGEVRLLKHKENQKTRLVMRRDKTLKVCANHYIVPDMKLSPNIGSDRSWVWNAAADVSEGEPEAQTLAIRFANSENANLFKDAFEKAREENEKLLKQNIRLVTEQHVINKDSGVEGFPLRSWSIEVYLVNEHGEQVAANVFDKVTYTLHPSFGDRAVQVFKNPPFRIQEEGWGEFDMQIGLTAADKEHSVSHDLNFSQARYESKHVITFKNPKPALLAALRDSGPVPGDENGVKMKRSAGAEEGSKKKKRTEKNVDMDKLADGLQRLGEDDLLQVVQMVHDNKAPDSYTKNDVEQGEFHVDLYTLPDSLIKMLWDFTQEKGAL</sequence>
<evidence type="ECO:0000256" key="2">
    <source>
        <dbReference type="PROSITE-ProRule" id="PRU00376"/>
    </source>
</evidence>
<dbReference type="RefSeq" id="XP_040756891.1">
    <property type="nucleotide sequence ID" value="XM_040898235.1"/>
</dbReference>
<evidence type="ECO:0000259" key="5">
    <source>
        <dbReference type="PROSITE" id="PS50196"/>
    </source>
</evidence>
<dbReference type="InterPro" id="IPR011993">
    <property type="entry name" value="PH-like_dom_sf"/>
</dbReference>
<dbReference type="Pfam" id="PF17035">
    <property type="entry name" value="BET"/>
    <property type="match status" value="1"/>
</dbReference>
<feature type="compositionally biased region" description="Low complexity" evidence="4">
    <location>
        <begin position="12"/>
        <end position="28"/>
    </location>
</feature>
<dbReference type="GeneID" id="63815117"/>